<dbReference type="SUPFAM" id="SSF47336">
    <property type="entry name" value="ACP-like"/>
    <property type="match status" value="1"/>
</dbReference>
<dbReference type="Gene3D" id="3.30.70.3290">
    <property type="match status" value="1"/>
</dbReference>
<dbReference type="FunFam" id="3.40.47.10:FF:000019">
    <property type="entry name" value="Polyketide synthase type I"/>
    <property type="match status" value="1"/>
</dbReference>
<organism evidence="10 13">
    <name type="scientific">Streptomyces acidiscabies</name>
    <dbReference type="NCBI Taxonomy" id="42234"/>
    <lineage>
        <taxon>Bacteria</taxon>
        <taxon>Bacillati</taxon>
        <taxon>Actinomycetota</taxon>
        <taxon>Actinomycetes</taxon>
        <taxon>Kitasatosporales</taxon>
        <taxon>Streptomycetaceae</taxon>
        <taxon>Streptomyces</taxon>
    </lineage>
</organism>
<evidence type="ECO:0000256" key="7">
    <source>
        <dbReference type="SAM" id="MobiDB-lite"/>
    </source>
</evidence>
<accession>A0AAP6EIH4</accession>
<dbReference type="SUPFAM" id="SSF53901">
    <property type="entry name" value="Thiolase-like"/>
    <property type="match status" value="1"/>
</dbReference>
<dbReference type="InterPro" id="IPR009081">
    <property type="entry name" value="PP-bd_ACP"/>
</dbReference>
<keyword evidence="5" id="KW-0511">Multifunctional enzyme</keyword>
<dbReference type="PANTHER" id="PTHR43775:SF51">
    <property type="entry name" value="INACTIVE PHENOLPHTHIOCEROL SYNTHESIS POLYKETIDE SYNTHASE TYPE I PKS1-RELATED"/>
    <property type="match status" value="1"/>
</dbReference>
<dbReference type="InterPro" id="IPR014031">
    <property type="entry name" value="Ketoacyl_synth_C"/>
</dbReference>
<evidence type="ECO:0000256" key="6">
    <source>
        <dbReference type="ARBA" id="ARBA00023315"/>
    </source>
</evidence>
<dbReference type="InterPro" id="IPR016035">
    <property type="entry name" value="Acyl_Trfase/lysoPLipase"/>
</dbReference>
<evidence type="ECO:0000256" key="1">
    <source>
        <dbReference type="ARBA" id="ARBA00022450"/>
    </source>
</evidence>
<dbReference type="Pfam" id="PF00975">
    <property type="entry name" value="Thioesterase"/>
    <property type="match status" value="1"/>
</dbReference>
<dbReference type="Gene3D" id="3.40.50.1820">
    <property type="entry name" value="alpha/beta hydrolase"/>
    <property type="match status" value="1"/>
</dbReference>
<dbReference type="InterPro" id="IPR036736">
    <property type="entry name" value="ACP-like_sf"/>
</dbReference>
<dbReference type="CDD" id="cd00833">
    <property type="entry name" value="PKS"/>
    <property type="match status" value="1"/>
</dbReference>
<dbReference type="InterPro" id="IPR020806">
    <property type="entry name" value="PKS_PP-bd"/>
</dbReference>
<dbReference type="EMBL" id="JARAWC010000022">
    <property type="protein sequence ID" value="MDX2963486.1"/>
    <property type="molecule type" value="Genomic_DNA"/>
</dbReference>
<dbReference type="InterPro" id="IPR020841">
    <property type="entry name" value="PKS_Beta-ketoAc_synthase_dom"/>
</dbReference>
<dbReference type="Pfam" id="PF02801">
    <property type="entry name" value="Ketoacyl-synt_C"/>
    <property type="match status" value="1"/>
</dbReference>
<dbReference type="PANTHER" id="PTHR43775">
    <property type="entry name" value="FATTY ACID SYNTHASE"/>
    <property type="match status" value="1"/>
</dbReference>
<dbReference type="InterPro" id="IPR006162">
    <property type="entry name" value="Ppantetheine_attach_site"/>
</dbReference>
<evidence type="ECO:0000259" key="9">
    <source>
        <dbReference type="PROSITE" id="PS52004"/>
    </source>
</evidence>
<keyword evidence="3" id="KW-0808">Transferase</keyword>
<keyword evidence="1" id="KW-0596">Phosphopantetheine</keyword>
<dbReference type="GO" id="GO:0006633">
    <property type="term" value="P:fatty acid biosynthetic process"/>
    <property type="evidence" value="ECO:0007669"/>
    <property type="project" value="TreeGrafter"/>
</dbReference>
<reference evidence="10 12" key="1">
    <citation type="journal article" date="2023" name="Microb. Genom.">
        <title>Mesoterricola silvestris gen. nov., sp. nov., Mesoterricola sediminis sp. nov., Geothrix oryzae sp. nov., Geothrix edaphica sp. nov., Geothrix rubra sp. nov., and Geothrix limicola sp. nov., six novel members of Acidobacteriota isolated from soils.</title>
        <authorList>
            <person name="Weisberg A.J."/>
            <person name="Pearce E."/>
            <person name="Kramer C.G."/>
            <person name="Chang J.H."/>
            <person name="Clarke C.R."/>
        </authorList>
    </citation>
    <scope>NUCLEOTIDE SEQUENCE</scope>
    <source>
        <strain evidence="11 12">NB05-1H</strain>
        <strain evidence="10">NRRL_B-16521</strain>
    </source>
</reference>
<dbReference type="InterPro" id="IPR032821">
    <property type="entry name" value="PKS_assoc"/>
</dbReference>
<dbReference type="SMART" id="SM00824">
    <property type="entry name" value="PKS_TE"/>
    <property type="match status" value="1"/>
</dbReference>
<evidence type="ECO:0000256" key="4">
    <source>
        <dbReference type="ARBA" id="ARBA00023194"/>
    </source>
</evidence>
<dbReference type="InterPro" id="IPR036291">
    <property type="entry name" value="NAD(P)-bd_dom_sf"/>
</dbReference>
<dbReference type="Gene3D" id="3.40.47.10">
    <property type="match status" value="1"/>
</dbReference>
<keyword evidence="12" id="KW-1185">Reference proteome</keyword>
<dbReference type="InterPro" id="IPR016036">
    <property type="entry name" value="Malonyl_transacylase_ACP-bd"/>
</dbReference>
<dbReference type="Gene3D" id="1.10.1200.10">
    <property type="entry name" value="ACP-like"/>
    <property type="match status" value="2"/>
</dbReference>
<protein>
    <submittedName>
        <fullName evidence="10">Type I polyketide synthase</fullName>
    </submittedName>
</protein>
<feature type="domain" description="Carrier" evidence="8">
    <location>
        <begin position="1544"/>
        <end position="1619"/>
    </location>
</feature>
<dbReference type="GO" id="GO:0033068">
    <property type="term" value="P:macrolide biosynthetic process"/>
    <property type="evidence" value="ECO:0007669"/>
    <property type="project" value="UniProtKB-ARBA"/>
</dbReference>
<dbReference type="EMBL" id="JARAWP010000007">
    <property type="protein sequence ID" value="MDX3018783.1"/>
    <property type="molecule type" value="Genomic_DNA"/>
</dbReference>
<dbReference type="SUPFAM" id="SSF55048">
    <property type="entry name" value="Probable ACP-binding domain of malonyl-CoA ACP transacylase"/>
    <property type="match status" value="1"/>
</dbReference>
<proteinExistence type="predicted"/>
<keyword evidence="2" id="KW-0597">Phosphoprotein</keyword>
<evidence type="ECO:0000256" key="3">
    <source>
        <dbReference type="ARBA" id="ARBA00022679"/>
    </source>
</evidence>
<comment type="caution">
    <text evidence="10">The sequence shown here is derived from an EMBL/GenBank/DDBJ whole genome shotgun (WGS) entry which is preliminary data.</text>
</comment>
<evidence type="ECO:0000259" key="8">
    <source>
        <dbReference type="PROSITE" id="PS50075"/>
    </source>
</evidence>
<dbReference type="InterPro" id="IPR029058">
    <property type="entry name" value="AB_hydrolase_fold"/>
</dbReference>
<dbReference type="PROSITE" id="PS50075">
    <property type="entry name" value="CARRIER"/>
    <property type="match status" value="1"/>
</dbReference>
<dbReference type="Gene3D" id="3.40.366.10">
    <property type="entry name" value="Malonyl-Coenzyme A Acyl Carrier Protein, domain 2"/>
    <property type="match status" value="1"/>
</dbReference>
<dbReference type="CDD" id="cd08952">
    <property type="entry name" value="KR_1_SDR_x"/>
    <property type="match status" value="1"/>
</dbReference>
<dbReference type="InterPro" id="IPR001227">
    <property type="entry name" value="Ac_transferase_dom_sf"/>
</dbReference>
<feature type="domain" description="Ketosynthase family 3 (KS3)" evidence="9">
    <location>
        <begin position="131"/>
        <end position="557"/>
    </location>
</feature>
<evidence type="ECO:0000313" key="12">
    <source>
        <dbReference type="Proteomes" id="UP001272987"/>
    </source>
</evidence>
<dbReference type="InterPro" id="IPR014043">
    <property type="entry name" value="Acyl_transferase_dom"/>
</dbReference>
<dbReference type="PROSITE" id="PS52004">
    <property type="entry name" value="KS3_2"/>
    <property type="match status" value="1"/>
</dbReference>
<evidence type="ECO:0000313" key="10">
    <source>
        <dbReference type="EMBL" id="MDX2963486.1"/>
    </source>
</evidence>
<dbReference type="InterPro" id="IPR016039">
    <property type="entry name" value="Thiolase-like"/>
</dbReference>
<dbReference type="Pfam" id="PF08659">
    <property type="entry name" value="KR"/>
    <property type="match status" value="1"/>
</dbReference>
<dbReference type="RefSeq" id="WP_010352224.1">
    <property type="nucleotide sequence ID" value="NZ_JAGJBY010000002.1"/>
</dbReference>
<dbReference type="SMART" id="SM00823">
    <property type="entry name" value="PKS_PP"/>
    <property type="match status" value="2"/>
</dbReference>
<dbReference type="InterPro" id="IPR013968">
    <property type="entry name" value="PKS_KR"/>
</dbReference>
<dbReference type="GeneID" id="69813148"/>
<evidence type="ECO:0000256" key="5">
    <source>
        <dbReference type="ARBA" id="ARBA00023268"/>
    </source>
</evidence>
<dbReference type="InterPro" id="IPR001031">
    <property type="entry name" value="Thioesterase"/>
</dbReference>
<dbReference type="SMART" id="SM00827">
    <property type="entry name" value="PKS_AT"/>
    <property type="match status" value="1"/>
</dbReference>
<dbReference type="PROSITE" id="PS00012">
    <property type="entry name" value="PHOSPHOPANTETHEINE"/>
    <property type="match status" value="1"/>
</dbReference>
<gene>
    <name evidence="10" type="ORF">PV399_27745</name>
    <name evidence="11" type="ORF">PV666_12910</name>
</gene>
<dbReference type="InterPro" id="IPR057326">
    <property type="entry name" value="KR_dom"/>
</dbReference>
<dbReference type="Proteomes" id="UP001272987">
    <property type="component" value="Unassembled WGS sequence"/>
</dbReference>
<dbReference type="InterPro" id="IPR020802">
    <property type="entry name" value="TesA-like"/>
</dbReference>
<dbReference type="SMART" id="SM01294">
    <property type="entry name" value="PKS_PP_betabranch"/>
    <property type="match status" value="1"/>
</dbReference>
<dbReference type="GO" id="GO:0004312">
    <property type="term" value="F:fatty acid synthase activity"/>
    <property type="evidence" value="ECO:0007669"/>
    <property type="project" value="TreeGrafter"/>
</dbReference>
<dbReference type="InterPro" id="IPR050091">
    <property type="entry name" value="PKS_NRPS_Biosynth_Enz"/>
</dbReference>
<evidence type="ECO:0000313" key="13">
    <source>
        <dbReference type="Proteomes" id="UP001282288"/>
    </source>
</evidence>
<keyword evidence="4" id="KW-0045">Antibiotic biosynthesis</keyword>
<dbReference type="Pfam" id="PF00109">
    <property type="entry name" value="ketoacyl-synt"/>
    <property type="match status" value="1"/>
</dbReference>
<dbReference type="SMART" id="SM00825">
    <property type="entry name" value="PKS_KS"/>
    <property type="match status" value="1"/>
</dbReference>
<dbReference type="FunFam" id="3.40.366.10:FF:000002">
    <property type="entry name" value="Probable polyketide synthase 2"/>
    <property type="match status" value="1"/>
</dbReference>
<dbReference type="Pfam" id="PF00550">
    <property type="entry name" value="PP-binding"/>
    <property type="match status" value="1"/>
</dbReference>
<sequence>MTIDVPDSPAPTLAEKGETLRNRLADLQPAEQHSLLLDLLKEQISRAADGDGSGLVDVRAPWRRLGVYRQRAQRLRDGMAEATGLRLPATVLFDYPTPLALAEHLRHELLGPGTVRDTAGVVDGGRAGTADDPVVVVGLGCRLPGDVDSPEALWRLVAEGRDVIGDLPDDRGWDLEGLYDPDPERHGTAYTRHGGFLKGAEDFDPGFFGIGPREALALDPQQRLMLEISWEALERAGIDPHALRGSSTGVFAGVSLQDYGPAWHEAPQEAQGQMLTGNALGVVSGRVSYTFGFEGPALTVDTQCSSSLVAMHLAAQSLRAGECDLALVGGVTVMSTPGMLLEFSRKRGLAPDGRCKAFSADADGTGWAEGAAVLLLERLSDARRAGRRVLAVVRGTGTNQDGASNGLTAPNGPSQQRLIRRTLASAQLGPADVDVVEAHGTGTALGDPIEASALVAVYGQERPEDRPLYLGSLKANIGHTQAAAGVAGVIKMVMAMRNELLPRTLHVREPTPHVDWSAGSVELLREPVPWPRAGRPRRAAVSAFGVSGTNAHVIIEEPPGPGPDPEAALLPVVLSARTGQALRAQAKRVAGHLAGHPDLPLAGVGATLAGRTRFEHRAVAVAADRDELLGALEALGEGRPAMGLVQGEGGPAGDGGKLAVLFTGQGSQRHGMGQRLYRTYPVFARALDEVCARMDQHLQRPLRDVMFAAEGATDAELLHRTAYTQPALFAHETALFRLAESWGVAPDLLIGHSIGELTAAHVAGVWSLDDACSLVAARGRLMQACRSGGAMTAIQASEEEVLDTLTGLDGQAGVATVNGPLATVVAGDEETVARIAAVWEERGRGTRRLNVSHAFHSPHMDDMLAAFREVAEAVTYHPPQIPVVSNVTGERAGEEQLCSPEYWVRHVREPVRFLDGMRCLYREGATGYLELGPDAVLTALGPGCLPEDADGLVMTSACRARRPEDRSLLAAFAELHVHGFPVDWQTPYDGLGTDHVDLPTYAFQRRRYWMERPARTAAPSQEAPRQRRTDPAGWRHRIAWQPVELPVLPSLSGVWLLLVPPLGADEELLSRVAWVVELLGGEAVRVDLRADDADRAELTEMLEKQVTTAGGRLGGVLSLLALDTTPHTEHPVLSDGIALTCALAQAMADLDLDAPLWCATRGAVATDDTEQAVDADQAMLWGLGRTLAVERPHAWGGLIDMPAELDDESLHLFGAALTAPGDEDQLAVRSTGLLAGRLVPAEPADSRAVPAASSALPADVSATPWRPRGTVLVTGGTGALGAHCARWLARNGAARLVLTSRRGPDAPGAAGLRAELSELGAETVIVGCDAADREQLAAVLGSLPEDQPLSAVVHAAGVMGRFAPLPETDLAGFAEVVAGKVAGARHLDELLGDTELDAFVMFSSVTGIWGSSGQTAYAAGNSYLDALARQRRARGLAATAIAWGPWAEAGMGAGDGVQDFLTRRGLRHLAPEDAIAEMERAVAAGGTGLTVADMDWDHFVQLRRTIRADRFFDVVRPPADGLPAPGESSEESSVDPAARVTDARAALELVRAEAAAVLGHGSSDDIDPGRRFLELGFDSLASVDLRRRLAAATGLALATAVVFEQPTATELARHIETLARRAVEERTAPAPSDPPVPGVRDLYRHGCKVGMYSEANRILQAAAKLRPVFHTPEEYDEKHGVAREVRRLATGPAGATALVCLPPVVAPSGPHNFARLALHLHGLHDVYGLSYPGFGDGEPLPAGGDLIVDTLTEAMARRFADTPIALAGYSSGGWLAHAVAHRLEQRGLAPKAVVLLDSWFPKDRVPREKVEEQFRNIAVNDGVWGLITDDQATAQGAYLELLEHWEPRPVTTPVVLVSAQERWFGGTDEDAVSTHDWSPAWDFAYDTVVTEGDHQSMMYEYAQTTAGALREWLRRV</sequence>
<evidence type="ECO:0000256" key="2">
    <source>
        <dbReference type="ARBA" id="ARBA00022553"/>
    </source>
</evidence>
<dbReference type="SUPFAM" id="SSF51735">
    <property type="entry name" value="NAD(P)-binding Rossmann-fold domains"/>
    <property type="match status" value="2"/>
</dbReference>
<name>A0AAP6EIH4_9ACTN</name>
<dbReference type="InterPro" id="IPR014030">
    <property type="entry name" value="Ketoacyl_synth_N"/>
</dbReference>
<dbReference type="Pfam" id="PF00698">
    <property type="entry name" value="Acyl_transf_1"/>
    <property type="match status" value="1"/>
</dbReference>
<dbReference type="SUPFAM" id="SSF53474">
    <property type="entry name" value="alpha/beta-Hydrolases"/>
    <property type="match status" value="1"/>
</dbReference>
<dbReference type="Proteomes" id="UP001282288">
    <property type="component" value="Unassembled WGS sequence"/>
</dbReference>
<evidence type="ECO:0000313" key="11">
    <source>
        <dbReference type="EMBL" id="MDX3018783.1"/>
    </source>
</evidence>
<dbReference type="SMART" id="SM00822">
    <property type="entry name" value="PKS_KR"/>
    <property type="match status" value="1"/>
</dbReference>
<dbReference type="SUPFAM" id="SSF52151">
    <property type="entry name" value="FabD/lysophospholipase-like"/>
    <property type="match status" value="1"/>
</dbReference>
<feature type="region of interest" description="Disordered" evidence="7">
    <location>
        <begin position="1517"/>
        <end position="1537"/>
    </location>
</feature>
<dbReference type="Pfam" id="PF16197">
    <property type="entry name" value="KAsynt_C_assoc"/>
    <property type="match status" value="1"/>
</dbReference>
<dbReference type="GO" id="GO:0031177">
    <property type="term" value="F:phosphopantetheine binding"/>
    <property type="evidence" value="ECO:0007669"/>
    <property type="project" value="InterPro"/>
</dbReference>
<keyword evidence="6" id="KW-0012">Acyltransferase</keyword>
<dbReference type="Gene3D" id="3.40.50.720">
    <property type="entry name" value="NAD(P)-binding Rossmann-like Domain"/>
    <property type="match status" value="1"/>
</dbReference>